<evidence type="ECO:0000256" key="1">
    <source>
        <dbReference type="SAM" id="Phobius"/>
    </source>
</evidence>
<name>A0A0S4R4C6_CAMHY</name>
<reference evidence="5 6" key="1">
    <citation type="submission" date="2015-11" db="EMBL/GenBank/DDBJ databases">
        <authorList>
            <consortium name="Pathogen Informatics"/>
        </authorList>
    </citation>
    <scope>NUCLEOTIDE SEQUENCE [LARGE SCALE GENOMIC DNA]</scope>
    <source>
        <strain evidence="4 5">006A-0059</strain>
        <strain evidence="3 6">007A-0283</strain>
    </source>
</reference>
<keyword evidence="1" id="KW-1133">Transmembrane helix</keyword>
<feature type="domain" description="Inner membrane protein YgaP-like transmembrane" evidence="2">
    <location>
        <begin position="2"/>
        <end position="57"/>
    </location>
</feature>
<dbReference type="Pfam" id="PF11127">
    <property type="entry name" value="YgaP-like_TM"/>
    <property type="match status" value="1"/>
</dbReference>
<accession>A0A9W5ALS7</accession>
<sequence>MCKTERILRIILGLIILTTGWFFYSSLWALIGFIPLITGLVGFCPIYRMIGKQSCPFKKK</sequence>
<keyword evidence="5" id="KW-1185">Reference proteome</keyword>
<gene>
    <name evidence="4" type="ORF">ERS686654_01715</name>
    <name evidence="3" type="ORF">ERS739223_00120</name>
</gene>
<dbReference type="RefSeq" id="WP_059425638.1">
    <property type="nucleotide sequence ID" value="NZ_CP040464.1"/>
</dbReference>
<dbReference type="Proteomes" id="UP000052237">
    <property type="component" value="Unassembled WGS sequence"/>
</dbReference>
<dbReference type="InterPro" id="IPR021309">
    <property type="entry name" value="YgaP-like_TM"/>
</dbReference>
<dbReference type="Proteomes" id="UP000052245">
    <property type="component" value="Unassembled WGS sequence"/>
</dbReference>
<dbReference type="EMBL" id="FAVC01000001">
    <property type="protein sequence ID" value="CUU69435.1"/>
    <property type="molecule type" value="Genomic_DNA"/>
</dbReference>
<evidence type="ECO:0000313" key="4">
    <source>
        <dbReference type="EMBL" id="CUU86803.1"/>
    </source>
</evidence>
<evidence type="ECO:0000313" key="6">
    <source>
        <dbReference type="Proteomes" id="UP000052245"/>
    </source>
</evidence>
<feature type="transmembrane region" description="Helical" evidence="1">
    <location>
        <begin position="7"/>
        <end position="24"/>
    </location>
</feature>
<dbReference type="AlphaFoldDB" id="A0A0S4R4C6"/>
<comment type="caution">
    <text evidence="4">The sequence shown here is derived from an EMBL/GenBank/DDBJ whole genome shotgun (WGS) entry which is preliminary data.</text>
</comment>
<organism evidence="4 5">
    <name type="scientific">Campylobacter hyointestinalis subsp. hyointestinalis</name>
    <dbReference type="NCBI Taxonomy" id="91352"/>
    <lineage>
        <taxon>Bacteria</taxon>
        <taxon>Pseudomonadati</taxon>
        <taxon>Campylobacterota</taxon>
        <taxon>Epsilonproteobacteria</taxon>
        <taxon>Campylobacterales</taxon>
        <taxon>Campylobacteraceae</taxon>
        <taxon>Campylobacter</taxon>
    </lineage>
</organism>
<keyword evidence="1" id="KW-0472">Membrane</keyword>
<evidence type="ECO:0000259" key="2">
    <source>
        <dbReference type="Pfam" id="PF11127"/>
    </source>
</evidence>
<keyword evidence="1" id="KW-0812">Transmembrane</keyword>
<protein>
    <submittedName>
        <fullName evidence="4">Protein of uncharacterized function (DUF2892)</fullName>
    </submittedName>
</protein>
<evidence type="ECO:0000313" key="3">
    <source>
        <dbReference type="EMBL" id="CUU69435.1"/>
    </source>
</evidence>
<proteinExistence type="predicted"/>
<dbReference type="EMBL" id="FAVB01000004">
    <property type="protein sequence ID" value="CUU86803.1"/>
    <property type="molecule type" value="Genomic_DNA"/>
</dbReference>
<evidence type="ECO:0000313" key="5">
    <source>
        <dbReference type="Proteomes" id="UP000052237"/>
    </source>
</evidence>
<feature type="transmembrane region" description="Helical" evidence="1">
    <location>
        <begin position="30"/>
        <end position="50"/>
    </location>
</feature>
<accession>A0A0S4R4C6</accession>